<reference evidence="4" key="1">
    <citation type="journal article" date="2019" name="Gigascience">
        <title>De novo genome assembly of the endangered Acer yangbiense, a plant species with extremely small populations endemic to Yunnan Province, China.</title>
        <authorList>
            <person name="Yang J."/>
            <person name="Wariss H.M."/>
            <person name="Tao L."/>
            <person name="Zhang R."/>
            <person name="Yun Q."/>
            <person name="Hollingsworth P."/>
            <person name="Dao Z."/>
            <person name="Luo G."/>
            <person name="Guo H."/>
            <person name="Ma Y."/>
            <person name="Sun W."/>
        </authorList>
    </citation>
    <scope>NUCLEOTIDE SEQUENCE [LARGE SCALE GENOMIC DNA]</scope>
    <source>
        <strain evidence="4">cv. Malutang</strain>
    </source>
</reference>
<evidence type="ECO:0000313" key="4">
    <source>
        <dbReference type="Proteomes" id="UP000323000"/>
    </source>
</evidence>
<dbReference type="InterPro" id="IPR001878">
    <property type="entry name" value="Znf_CCHC"/>
</dbReference>
<dbReference type="InterPro" id="IPR025558">
    <property type="entry name" value="DUF4283"/>
</dbReference>
<gene>
    <name evidence="3" type="ORF">EZV62_016164</name>
</gene>
<dbReference type="Proteomes" id="UP000323000">
    <property type="component" value="Chromosome 7"/>
</dbReference>
<organism evidence="3 4">
    <name type="scientific">Acer yangbiense</name>
    <dbReference type="NCBI Taxonomy" id="1000413"/>
    <lineage>
        <taxon>Eukaryota</taxon>
        <taxon>Viridiplantae</taxon>
        <taxon>Streptophyta</taxon>
        <taxon>Embryophyta</taxon>
        <taxon>Tracheophyta</taxon>
        <taxon>Spermatophyta</taxon>
        <taxon>Magnoliopsida</taxon>
        <taxon>eudicotyledons</taxon>
        <taxon>Gunneridae</taxon>
        <taxon>Pentapetalae</taxon>
        <taxon>rosids</taxon>
        <taxon>malvids</taxon>
        <taxon>Sapindales</taxon>
        <taxon>Sapindaceae</taxon>
        <taxon>Hippocastanoideae</taxon>
        <taxon>Acereae</taxon>
        <taxon>Acer</taxon>
    </lineage>
</organism>
<dbReference type="InterPro" id="IPR040256">
    <property type="entry name" value="At4g02000-like"/>
</dbReference>
<comment type="caution">
    <text evidence="3">The sequence shown here is derived from an EMBL/GenBank/DDBJ whole genome shotgun (WGS) entry which is preliminary data.</text>
</comment>
<dbReference type="Pfam" id="PF14111">
    <property type="entry name" value="DUF4283"/>
    <property type="match status" value="1"/>
</dbReference>
<sequence length="400" mass="44837">MLCGALSTKEKEGHVGTLDERLKSKGEHRLALCLVGKVMATKLVNKEAFIDVMQSIWRVNEGVEIEAVEGNVFAFHFRNMEDQKRIQTGGPCAKDPLMRSLRVDLLGEGQIKTLLLRYERLMDYCFKCGHLGHSLRECVKFGEEKKIISEAQMRLNVWLRTPDPEISKIETDDSWDGHESKFGGKLKLGSGMVVEGKLQSLDELTVLGNIRSNSITTEIKPLDEQLEPKRGTTTVSEEGQLEDEAAEMVTSDMVSSKIRDPAKSELIGRFPLVVFKWNPPYHSCFKINCKAMIDDGKGLIGFGIVIRNASSLVMASYALRIAAGVDIWVANALAILISIQFGSECGLAPFESFQRQLDSLRVQQVAPSLSKMALRMKDDCFWIEDFSLCVRKDVEAEYHR</sequence>
<keyword evidence="4" id="KW-1185">Reference proteome</keyword>
<evidence type="ECO:0000256" key="1">
    <source>
        <dbReference type="PROSITE-ProRule" id="PRU00047"/>
    </source>
</evidence>
<evidence type="ECO:0000259" key="2">
    <source>
        <dbReference type="PROSITE" id="PS50158"/>
    </source>
</evidence>
<proteinExistence type="predicted"/>
<keyword evidence="1" id="KW-0863">Zinc-finger</keyword>
<feature type="domain" description="CCHC-type" evidence="2">
    <location>
        <begin position="125"/>
        <end position="138"/>
    </location>
</feature>
<keyword evidence="1" id="KW-0479">Metal-binding</keyword>
<dbReference type="InterPro" id="IPR025836">
    <property type="entry name" value="Zn_knuckle_CX2CX4HX4C"/>
</dbReference>
<dbReference type="Pfam" id="PF14392">
    <property type="entry name" value="zf-CCHC_4"/>
    <property type="match status" value="1"/>
</dbReference>
<dbReference type="EMBL" id="VAHF01000007">
    <property type="protein sequence ID" value="TXG58335.1"/>
    <property type="molecule type" value="Genomic_DNA"/>
</dbReference>
<name>A0A5C7HNL5_9ROSI</name>
<accession>A0A5C7HNL5</accession>
<evidence type="ECO:0000313" key="3">
    <source>
        <dbReference type="EMBL" id="TXG58335.1"/>
    </source>
</evidence>
<dbReference type="PANTHER" id="PTHR31286">
    <property type="entry name" value="GLYCINE-RICH CELL WALL STRUCTURAL PROTEIN 1.8-LIKE"/>
    <property type="match status" value="1"/>
</dbReference>
<dbReference type="PROSITE" id="PS50158">
    <property type="entry name" value="ZF_CCHC"/>
    <property type="match status" value="1"/>
</dbReference>
<dbReference type="PANTHER" id="PTHR31286:SF167">
    <property type="entry name" value="OS09G0268800 PROTEIN"/>
    <property type="match status" value="1"/>
</dbReference>
<dbReference type="GO" id="GO:0003676">
    <property type="term" value="F:nucleic acid binding"/>
    <property type="evidence" value="ECO:0007669"/>
    <property type="project" value="InterPro"/>
</dbReference>
<keyword evidence="1" id="KW-0862">Zinc</keyword>
<dbReference type="AlphaFoldDB" id="A0A5C7HNL5"/>
<dbReference type="GO" id="GO:0008270">
    <property type="term" value="F:zinc ion binding"/>
    <property type="evidence" value="ECO:0007669"/>
    <property type="project" value="UniProtKB-KW"/>
</dbReference>
<protein>
    <recommendedName>
        <fullName evidence="2">CCHC-type domain-containing protein</fullName>
    </recommendedName>
</protein>